<sequence>MKAFTFGVILLVLSLNVKGSFERIKREDVRRVAQLTNSRWSSWYTALVPRAPRRNAKNYERRDEGHYGFIYSKIRERFLSYDDGIYELRVVRGNRKPVVYIGMAHRDGPGSMNQRILEYCRDGSHKGDLINRAMRLGYTLQVRVQNIPGSAYHVRECEKKYLDAYDYAWNEINNGRIRGNVPSP</sequence>
<protein>
    <submittedName>
        <fullName evidence="3">Uncharacterized protein LOC116300277</fullName>
    </submittedName>
</protein>
<evidence type="ECO:0000313" key="2">
    <source>
        <dbReference type="Proteomes" id="UP000515163"/>
    </source>
</evidence>
<dbReference type="Proteomes" id="UP000515163">
    <property type="component" value="Unplaced"/>
</dbReference>
<dbReference type="RefSeq" id="XP_031564974.1">
    <property type="nucleotide sequence ID" value="XM_031709114.1"/>
</dbReference>
<dbReference type="OrthoDB" id="1922121at2759"/>
<keyword evidence="1" id="KW-0732">Signal</keyword>
<evidence type="ECO:0000256" key="1">
    <source>
        <dbReference type="SAM" id="SignalP"/>
    </source>
</evidence>
<dbReference type="AlphaFoldDB" id="A0A6P8I8T1"/>
<name>A0A6P8I8T1_ACTTE</name>
<dbReference type="Pfam" id="PF19239">
    <property type="entry name" value="GIY_YIG_domain"/>
    <property type="match status" value="1"/>
</dbReference>
<feature type="signal peptide" evidence="1">
    <location>
        <begin position="1"/>
        <end position="19"/>
    </location>
</feature>
<gene>
    <name evidence="3" type="primary">LOC116300277</name>
</gene>
<evidence type="ECO:0000313" key="3">
    <source>
        <dbReference type="RefSeq" id="XP_031564974.1"/>
    </source>
</evidence>
<dbReference type="InParanoid" id="A0A6P8I8T1"/>
<keyword evidence="2" id="KW-1185">Reference proteome</keyword>
<accession>A0A6P8I8T1</accession>
<reference evidence="3" key="1">
    <citation type="submission" date="2025-08" db="UniProtKB">
        <authorList>
            <consortium name="RefSeq"/>
        </authorList>
    </citation>
    <scope>IDENTIFICATION</scope>
</reference>
<feature type="chain" id="PRO_5028386451" evidence="1">
    <location>
        <begin position="20"/>
        <end position="184"/>
    </location>
</feature>
<proteinExistence type="predicted"/>
<dbReference type="KEGG" id="aten:116300277"/>
<organism evidence="2 3">
    <name type="scientific">Actinia tenebrosa</name>
    <name type="common">Australian red waratah sea anemone</name>
    <dbReference type="NCBI Taxonomy" id="6105"/>
    <lineage>
        <taxon>Eukaryota</taxon>
        <taxon>Metazoa</taxon>
        <taxon>Cnidaria</taxon>
        <taxon>Anthozoa</taxon>
        <taxon>Hexacorallia</taxon>
        <taxon>Actiniaria</taxon>
        <taxon>Actiniidae</taxon>
        <taxon>Actinia</taxon>
    </lineage>
</organism>
<dbReference type="GeneID" id="116300277"/>